<organism evidence="1 2">
    <name type="scientific">Letharia lupina</name>
    <dbReference type="NCBI Taxonomy" id="560253"/>
    <lineage>
        <taxon>Eukaryota</taxon>
        <taxon>Fungi</taxon>
        <taxon>Dikarya</taxon>
        <taxon>Ascomycota</taxon>
        <taxon>Pezizomycotina</taxon>
        <taxon>Lecanoromycetes</taxon>
        <taxon>OSLEUM clade</taxon>
        <taxon>Lecanoromycetidae</taxon>
        <taxon>Lecanorales</taxon>
        <taxon>Lecanorineae</taxon>
        <taxon>Parmeliaceae</taxon>
        <taxon>Letharia</taxon>
    </lineage>
</organism>
<dbReference type="EMBL" id="JACCJB010000014">
    <property type="protein sequence ID" value="KAF6221571.1"/>
    <property type="molecule type" value="Genomic_DNA"/>
</dbReference>
<comment type="caution">
    <text evidence="1">The sequence shown here is derived from an EMBL/GenBank/DDBJ whole genome shotgun (WGS) entry which is preliminary data.</text>
</comment>
<gene>
    <name evidence="1" type="ORF">HO133_002427</name>
</gene>
<protein>
    <submittedName>
        <fullName evidence="1">Uncharacterized protein</fullName>
    </submittedName>
</protein>
<evidence type="ECO:0000313" key="2">
    <source>
        <dbReference type="Proteomes" id="UP000593566"/>
    </source>
</evidence>
<dbReference type="GeneID" id="59330840"/>
<proteinExistence type="predicted"/>
<reference evidence="1 2" key="1">
    <citation type="journal article" date="2020" name="Genomics">
        <title>Complete, high-quality genomes from long-read metagenomic sequencing of two wolf lichen thalli reveals enigmatic genome architecture.</title>
        <authorList>
            <person name="McKenzie S.K."/>
            <person name="Walston R.F."/>
            <person name="Allen J.L."/>
        </authorList>
    </citation>
    <scope>NUCLEOTIDE SEQUENCE [LARGE SCALE GENOMIC DNA]</scope>
    <source>
        <strain evidence="1">WasteWater1</strain>
    </source>
</reference>
<evidence type="ECO:0000313" key="1">
    <source>
        <dbReference type="EMBL" id="KAF6221571.1"/>
    </source>
</evidence>
<name>A0A8H6FB35_9LECA</name>
<keyword evidence="2" id="KW-1185">Reference proteome</keyword>
<accession>A0A8H6FB35</accession>
<dbReference type="Proteomes" id="UP000593566">
    <property type="component" value="Unassembled WGS sequence"/>
</dbReference>
<dbReference type="RefSeq" id="XP_037151006.1">
    <property type="nucleotide sequence ID" value="XM_037293353.1"/>
</dbReference>
<sequence>MSGYLGKRRRQSLTKNLATNYIEETTPMTALAKHVTILDAMTLEEILGPSAKRIEAIENDVLARIWVKQGEEKFNDLCVMHGGVEEVWRIKESPFVSKMPEDNLHTVGHNANTEQIVLDLARFGMAVGKFVDSVSEGVSMSMW</sequence>
<dbReference type="AlphaFoldDB" id="A0A8H6FB35"/>